<sequence>MTTSFTSNACSTQSQPSPHLALRAKRLVEFFLHVRLDGAVRRRVGDAREHEAVAHLVVIQEGLVGLVDGTGLRRHSRRPPPHVDTAHTVDDVARDGRTVTLPAQDEHAPARHEYGKSMPASCRTRKHAEISVSRAVARRVPSTHRPSM</sequence>
<dbReference type="Proteomes" id="UP000195557">
    <property type="component" value="Unassembled WGS sequence"/>
</dbReference>
<feature type="non-terminal residue" evidence="2">
    <location>
        <position position="148"/>
    </location>
</feature>
<reference evidence="2" key="1">
    <citation type="submission" date="2017-04" db="EMBL/GenBank/DDBJ databases">
        <title>Population genomics of picophytoplankton unveils novel chromosome hypervariability.</title>
        <authorList>
            <consortium name="DOE Joint Genome Institute"/>
            <person name="Blanc-Mathieu R."/>
            <person name="Krasovec M."/>
            <person name="Hebrard M."/>
            <person name="Yau S."/>
            <person name="Desgranges E."/>
            <person name="Martin J."/>
            <person name="Schackwitz W."/>
            <person name="Kuo A."/>
            <person name="Salin G."/>
            <person name="Donnadieu C."/>
            <person name="Desdevises Y."/>
            <person name="Sanchez-Ferandin S."/>
            <person name="Moreau H."/>
            <person name="Rivals E."/>
            <person name="Grigoriev I.V."/>
            <person name="Grimsley N."/>
            <person name="Eyre-Walker A."/>
            <person name="Piganeau G."/>
        </authorList>
    </citation>
    <scope>NUCLEOTIDE SEQUENCE [LARGE SCALE GENOMIC DNA]</scope>
    <source>
        <strain evidence="2">RCC 1115</strain>
    </source>
</reference>
<gene>
    <name evidence="2" type="ORF">BE221DRAFT_49923</name>
</gene>
<evidence type="ECO:0000313" key="2">
    <source>
        <dbReference type="EMBL" id="OUS45302.1"/>
    </source>
</evidence>
<organism evidence="2">
    <name type="scientific">Ostreococcus tauri</name>
    <name type="common">Marine green alga</name>
    <dbReference type="NCBI Taxonomy" id="70448"/>
    <lineage>
        <taxon>Eukaryota</taxon>
        <taxon>Viridiplantae</taxon>
        <taxon>Chlorophyta</taxon>
        <taxon>Mamiellophyceae</taxon>
        <taxon>Mamiellales</taxon>
        <taxon>Bathycoccaceae</taxon>
        <taxon>Ostreococcus</taxon>
    </lineage>
</organism>
<dbReference type="AlphaFoldDB" id="A0A1Y5IDT0"/>
<feature type="region of interest" description="Disordered" evidence="1">
    <location>
        <begin position="114"/>
        <end position="148"/>
    </location>
</feature>
<dbReference type="EMBL" id="KZ155790">
    <property type="protein sequence ID" value="OUS45302.1"/>
    <property type="molecule type" value="Genomic_DNA"/>
</dbReference>
<protein>
    <submittedName>
        <fullName evidence="2">Uncharacterized protein</fullName>
    </submittedName>
</protein>
<accession>A0A1Y5IDT0</accession>
<proteinExistence type="predicted"/>
<evidence type="ECO:0000256" key="1">
    <source>
        <dbReference type="SAM" id="MobiDB-lite"/>
    </source>
</evidence>
<name>A0A1Y5IDT0_OSTTA</name>